<gene>
    <name evidence="2" type="ORF">FC093_19715</name>
</gene>
<evidence type="ECO:0000313" key="2">
    <source>
        <dbReference type="EMBL" id="TKK65547.1"/>
    </source>
</evidence>
<evidence type="ECO:0000256" key="1">
    <source>
        <dbReference type="SAM" id="SignalP"/>
    </source>
</evidence>
<feature type="signal peptide" evidence="1">
    <location>
        <begin position="1"/>
        <end position="19"/>
    </location>
</feature>
<dbReference type="PANTHER" id="PTHR42754:SF1">
    <property type="entry name" value="LIPOPROTEIN"/>
    <property type="match status" value="1"/>
</dbReference>
<comment type="caution">
    <text evidence="2">The sequence shown here is derived from an EMBL/GenBank/DDBJ whole genome shotgun (WGS) entry which is preliminary data.</text>
</comment>
<proteinExistence type="predicted"/>
<dbReference type="Proteomes" id="UP000305848">
    <property type="component" value="Unassembled WGS sequence"/>
</dbReference>
<keyword evidence="3" id="KW-1185">Reference proteome</keyword>
<dbReference type="EMBL" id="SZQL01000020">
    <property type="protein sequence ID" value="TKK65547.1"/>
    <property type="molecule type" value="Genomic_DNA"/>
</dbReference>
<keyword evidence="1" id="KW-0732">Signal</keyword>
<dbReference type="AlphaFoldDB" id="A0A4U3KWV8"/>
<accession>A0A4U3KWV8</accession>
<dbReference type="RefSeq" id="WP_137263538.1">
    <property type="nucleotide sequence ID" value="NZ_SZQL01000020.1"/>
</dbReference>
<dbReference type="OrthoDB" id="9811934at2"/>
<organism evidence="2 3">
    <name type="scientific">Ilyomonas limi</name>
    <dbReference type="NCBI Taxonomy" id="2575867"/>
    <lineage>
        <taxon>Bacteria</taxon>
        <taxon>Pseudomonadati</taxon>
        <taxon>Bacteroidota</taxon>
        <taxon>Chitinophagia</taxon>
        <taxon>Chitinophagales</taxon>
        <taxon>Chitinophagaceae</taxon>
        <taxon>Ilyomonas</taxon>
    </lineage>
</organism>
<sequence>MKKPVLLFTTAFITTVALAQPRIKHQGVIGGNEDDQFSSMYLTKDGGLIVNGTSNSNISDQKTQNSRGNGDYWIVKLDSAGNIQWDKTIGGTDYDGLTDLQQTSDGGYILGGLSYSNKSGDKTENRKSKDSYSDYWIVKLDAAGSIEWDKAFGGTQTDFFESLQQTADGGYILGGASFSNKSHEKSQNSRGLIDYWIIKLDVAGNIQWDKTIGGNNTDFLRTLQQTSDGGYILGGESLSPISGEKTENGRGDTDYWIVKLNSNGKVQWDKTIGGSNEDACYAVSEIKKNHYVVGGYSYSGISGDRTGGNRGKVDKTADYWLVELEVCKAGQCICYTGTSQQIDCSVII</sequence>
<evidence type="ECO:0008006" key="4">
    <source>
        <dbReference type="Google" id="ProtNLM"/>
    </source>
</evidence>
<protein>
    <recommendedName>
        <fullName evidence="4">T9SS C-terminal target domain-containing protein</fullName>
    </recommendedName>
</protein>
<evidence type="ECO:0000313" key="3">
    <source>
        <dbReference type="Proteomes" id="UP000305848"/>
    </source>
</evidence>
<reference evidence="2 3" key="1">
    <citation type="submission" date="2019-05" db="EMBL/GenBank/DDBJ databases">
        <title>Panacibacter sp. strain 17mud1-8 Genome sequencing and assembly.</title>
        <authorList>
            <person name="Chhetri G."/>
        </authorList>
    </citation>
    <scope>NUCLEOTIDE SEQUENCE [LARGE SCALE GENOMIC DNA]</scope>
    <source>
        <strain evidence="2 3">17mud1-8</strain>
    </source>
</reference>
<feature type="chain" id="PRO_5020972081" description="T9SS C-terminal target domain-containing protein" evidence="1">
    <location>
        <begin position="20"/>
        <end position="348"/>
    </location>
</feature>
<dbReference type="PANTHER" id="PTHR42754">
    <property type="entry name" value="ENDOGLUCANASE"/>
    <property type="match status" value="1"/>
</dbReference>
<name>A0A4U3KWV8_9BACT</name>